<evidence type="ECO:0000313" key="2">
    <source>
        <dbReference type="EMBL" id="GBG62219.1"/>
    </source>
</evidence>
<gene>
    <name evidence="2" type="ORF">CBR_g29827</name>
</gene>
<feature type="compositionally biased region" description="Polar residues" evidence="1">
    <location>
        <begin position="205"/>
        <end position="215"/>
    </location>
</feature>
<feature type="compositionally biased region" description="Basic and acidic residues" evidence="1">
    <location>
        <begin position="46"/>
        <end position="62"/>
    </location>
</feature>
<feature type="compositionally biased region" description="Basic and acidic residues" evidence="1">
    <location>
        <begin position="145"/>
        <end position="203"/>
    </location>
</feature>
<sequence>MVNSQESSPDRLLHSFQAPASAPVNTSPSVLGSYGVPSASAEGENTENKSRREEGSERKDVCSVDDEPLSKLKRKSSSLRIETSGQKKRTFVVSVATAKPMAKGSLMSNAEAGMPKRTRMDAGRDSDGDEDDSLEKKKKKKKKTMQREDDESRNRQHEDPKVTKRKRLEVSSKGREEGGGGEKEEGHGALSAADKRLGVEAKKGVTSQCAGSSLQDTEKTKLNPSVKKESDSSVTHNAAVAVLRYDAESMVSSAVGGMSVEVVVKSEPLEDYDWNSMVSAAARMQQEVAVKVEPHEDPNEGIKDAREEGAKKRIKDAREDGAKHAEKGIKDETEGGGKGPEKGVAKRAP</sequence>
<dbReference type="Proteomes" id="UP000265515">
    <property type="component" value="Unassembled WGS sequence"/>
</dbReference>
<accession>A0A388JWQ1</accession>
<feature type="region of interest" description="Disordered" evidence="1">
    <location>
        <begin position="1"/>
        <end position="235"/>
    </location>
</feature>
<feature type="region of interest" description="Disordered" evidence="1">
    <location>
        <begin position="291"/>
        <end position="349"/>
    </location>
</feature>
<proteinExistence type="predicted"/>
<dbReference type="Gramene" id="GBG62219">
    <property type="protein sequence ID" value="GBG62219"/>
    <property type="gene ID" value="CBR_g29827"/>
</dbReference>
<organism evidence="2 3">
    <name type="scientific">Chara braunii</name>
    <name type="common">Braun's stonewort</name>
    <dbReference type="NCBI Taxonomy" id="69332"/>
    <lineage>
        <taxon>Eukaryota</taxon>
        <taxon>Viridiplantae</taxon>
        <taxon>Streptophyta</taxon>
        <taxon>Charophyceae</taxon>
        <taxon>Charales</taxon>
        <taxon>Characeae</taxon>
        <taxon>Chara</taxon>
    </lineage>
</organism>
<reference evidence="2 3" key="1">
    <citation type="journal article" date="2018" name="Cell">
        <title>The Chara Genome: Secondary Complexity and Implications for Plant Terrestrialization.</title>
        <authorList>
            <person name="Nishiyama T."/>
            <person name="Sakayama H."/>
            <person name="Vries J.D."/>
            <person name="Buschmann H."/>
            <person name="Saint-Marcoux D."/>
            <person name="Ullrich K.K."/>
            <person name="Haas F.B."/>
            <person name="Vanderstraeten L."/>
            <person name="Becker D."/>
            <person name="Lang D."/>
            <person name="Vosolsobe S."/>
            <person name="Rombauts S."/>
            <person name="Wilhelmsson P.K.I."/>
            <person name="Janitza P."/>
            <person name="Kern R."/>
            <person name="Heyl A."/>
            <person name="Rumpler F."/>
            <person name="Villalobos L.I.A.C."/>
            <person name="Clay J.M."/>
            <person name="Skokan R."/>
            <person name="Toyoda A."/>
            <person name="Suzuki Y."/>
            <person name="Kagoshima H."/>
            <person name="Schijlen E."/>
            <person name="Tajeshwar N."/>
            <person name="Catarino B."/>
            <person name="Hetherington A.J."/>
            <person name="Saltykova A."/>
            <person name="Bonnot C."/>
            <person name="Breuninger H."/>
            <person name="Symeonidi A."/>
            <person name="Radhakrishnan G.V."/>
            <person name="Van Nieuwerburgh F."/>
            <person name="Deforce D."/>
            <person name="Chang C."/>
            <person name="Karol K.G."/>
            <person name="Hedrich R."/>
            <person name="Ulvskov P."/>
            <person name="Glockner G."/>
            <person name="Delwiche C.F."/>
            <person name="Petrasek J."/>
            <person name="Van de Peer Y."/>
            <person name="Friml J."/>
            <person name="Beilby M."/>
            <person name="Dolan L."/>
            <person name="Kohara Y."/>
            <person name="Sugano S."/>
            <person name="Fujiyama A."/>
            <person name="Delaux P.-M."/>
            <person name="Quint M."/>
            <person name="TheiBen G."/>
            <person name="Hagemann M."/>
            <person name="Harholt J."/>
            <person name="Dunand C."/>
            <person name="Zachgo S."/>
            <person name="Langdale J."/>
            <person name="Maumus F."/>
            <person name="Straeten D.V.D."/>
            <person name="Gould S.B."/>
            <person name="Rensing S.A."/>
        </authorList>
    </citation>
    <scope>NUCLEOTIDE SEQUENCE [LARGE SCALE GENOMIC DNA]</scope>
    <source>
        <strain evidence="2 3">S276</strain>
    </source>
</reference>
<evidence type="ECO:0000313" key="3">
    <source>
        <dbReference type="Proteomes" id="UP000265515"/>
    </source>
</evidence>
<dbReference type="AlphaFoldDB" id="A0A388JWQ1"/>
<dbReference type="EMBL" id="BFEA01000027">
    <property type="protein sequence ID" value="GBG62219.1"/>
    <property type="molecule type" value="Genomic_DNA"/>
</dbReference>
<feature type="compositionally biased region" description="Basic and acidic residues" evidence="1">
    <location>
        <begin position="216"/>
        <end position="231"/>
    </location>
</feature>
<comment type="caution">
    <text evidence="2">The sequence shown here is derived from an EMBL/GenBank/DDBJ whole genome shotgun (WGS) entry which is preliminary data.</text>
</comment>
<protein>
    <submittedName>
        <fullName evidence="2">Uncharacterized protein</fullName>
    </submittedName>
</protein>
<keyword evidence="3" id="KW-1185">Reference proteome</keyword>
<name>A0A388JWQ1_CHABU</name>
<evidence type="ECO:0000256" key="1">
    <source>
        <dbReference type="SAM" id="MobiDB-lite"/>
    </source>
</evidence>